<dbReference type="Proteomes" id="UP001302274">
    <property type="component" value="Unassembled WGS sequence"/>
</dbReference>
<evidence type="ECO:0000313" key="1">
    <source>
        <dbReference type="EMBL" id="MEA9355348.1"/>
    </source>
</evidence>
<organism evidence="1 2">
    <name type="scientific">Bacteriovorax antarcticus</name>
    <dbReference type="NCBI Taxonomy" id="3088717"/>
    <lineage>
        <taxon>Bacteria</taxon>
        <taxon>Pseudomonadati</taxon>
        <taxon>Bdellovibrionota</taxon>
        <taxon>Bacteriovoracia</taxon>
        <taxon>Bacteriovoracales</taxon>
        <taxon>Bacteriovoracaceae</taxon>
        <taxon>Bacteriovorax</taxon>
    </lineage>
</organism>
<comment type="caution">
    <text evidence="1">The sequence shown here is derived from an EMBL/GenBank/DDBJ whole genome shotgun (WGS) entry which is preliminary data.</text>
</comment>
<sequence>MKTTTEPSKKDSNAIRENFLNEKKFDKSEVTNKTTEVKSFKKADEVRDFPKGKLELVHVGGREIGRATLQPGWRWSTSLKPIAHTESCEAPHFQYHVSGVLKVKMDSGEEYELHAGDISMLKPGHDAWVVGNEPVVLVDFQGMRDFAKKNIH</sequence>
<proteinExistence type="predicted"/>
<dbReference type="Gene3D" id="2.60.120.10">
    <property type="entry name" value="Jelly Rolls"/>
    <property type="match status" value="1"/>
</dbReference>
<keyword evidence="2" id="KW-1185">Reference proteome</keyword>
<evidence type="ECO:0000313" key="2">
    <source>
        <dbReference type="Proteomes" id="UP001302274"/>
    </source>
</evidence>
<gene>
    <name evidence="1" type="ORF">SHI21_04010</name>
</gene>
<dbReference type="InterPro" id="IPR014710">
    <property type="entry name" value="RmlC-like_jellyroll"/>
</dbReference>
<dbReference type="InterPro" id="IPR011051">
    <property type="entry name" value="RmlC_Cupin_sf"/>
</dbReference>
<dbReference type="EMBL" id="JAYGJQ010000001">
    <property type="protein sequence ID" value="MEA9355348.1"/>
    <property type="molecule type" value="Genomic_DNA"/>
</dbReference>
<reference evidence="1 2" key="1">
    <citation type="submission" date="2023-11" db="EMBL/GenBank/DDBJ databases">
        <title>A Novel Polar Bacteriovorax (B. antarcticus) Isolated from the Biocrust in Antarctica.</title>
        <authorList>
            <person name="Mun W."/>
            <person name="Choi S.Y."/>
            <person name="Mitchell R.J."/>
        </authorList>
    </citation>
    <scope>NUCLEOTIDE SEQUENCE [LARGE SCALE GENOMIC DNA]</scope>
    <source>
        <strain evidence="1 2">PP10</strain>
    </source>
</reference>
<name>A0ABU5VQM9_9BACT</name>
<dbReference type="SUPFAM" id="SSF51182">
    <property type="entry name" value="RmlC-like cupins"/>
    <property type="match status" value="1"/>
</dbReference>
<dbReference type="RefSeq" id="WP_323574851.1">
    <property type="nucleotide sequence ID" value="NZ_JAYGJQ010000001.1"/>
</dbReference>
<dbReference type="CDD" id="cd06990">
    <property type="entry name" value="cupin_DUF861"/>
    <property type="match status" value="1"/>
</dbReference>
<accession>A0ABU5VQM9</accession>
<protein>
    <submittedName>
        <fullName evidence="1">Cupin domain-containing protein</fullName>
    </submittedName>
</protein>